<dbReference type="GO" id="GO:0031222">
    <property type="term" value="P:arabinan catabolic process"/>
    <property type="evidence" value="ECO:0007669"/>
    <property type="project" value="TreeGrafter"/>
</dbReference>
<dbReference type="PANTHER" id="PTHR42721:SF3">
    <property type="entry name" value="BETA-D-XYLOSIDASE 5-RELATED"/>
    <property type="match status" value="1"/>
</dbReference>
<comment type="similarity">
    <text evidence="1">Belongs to the glycosyl hydrolase 3 family.</text>
</comment>
<feature type="non-terminal residue" evidence="4">
    <location>
        <position position="1"/>
    </location>
</feature>
<name>A0AA38LIH3_TAXCH</name>
<evidence type="ECO:0000313" key="5">
    <source>
        <dbReference type="Proteomes" id="UP000824469"/>
    </source>
</evidence>
<organism evidence="4 5">
    <name type="scientific">Taxus chinensis</name>
    <name type="common">Chinese yew</name>
    <name type="synonym">Taxus wallichiana var. chinensis</name>
    <dbReference type="NCBI Taxonomy" id="29808"/>
    <lineage>
        <taxon>Eukaryota</taxon>
        <taxon>Viridiplantae</taxon>
        <taxon>Streptophyta</taxon>
        <taxon>Embryophyta</taxon>
        <taxon>Tracheophyta</taxon>
        <taxon>Spermatophyta</taxon>
        <taxon>Pinopsida</taxon>
        <taxon>Pinidae</taxon>
        <taxon>Conifers II</taxon>
        <taxon>Cupressales</taxon>
        <taxon>Taxaceae</taxon>
        <taxon>Taxus</taxon>
    </lineage>
</organism>
<dbReference type="AlphaFoldDB" id="A0AA38LIH3"/>
<dbReference type="SUPFAM" id="SSF51445">
    <property type="entry name" value="(Trans)glycosidases"/>
    <property type="match status" value="1"/>
</dbReference>
<keyword evidence="5" id="KW-1185">Reference proteome</keyword>
<dbReference type="InterPro" id="IPR036962">
    <property type="entry name" value="Glyco_hydro_3_N_sf"/>
</dbReference>
<accession>A0AA38LIH3</accession>
<evidence type="ECO:0000259" key="3">
    <source>
        <dbReference type="Pfam" id="PF00933"/>
    </source>
</evidence>
<evidence type="ECO:0000313" key="4">
    <source>
        <dbReference type="EMBL" id="KAH9323705.1"/>
    </source>
</evidence>
<protein>
    <recommendedName>
        <fullName evidence="3">Glycoside hydrolase family 3 N-terminal domain-containing protein</fullName>
    </recommendedName>
</protein>
<dbReference type="GO" id="GO:0009044">
    <property type="term" value="F:xylan 1,4-beta-xylosidase activity"/>
    <property type="evidence" value="ECO:0007669"/>
    <property type="project" value="InterPro"/>
</dbReference>
<dbReference type="PANTHER" id="PTHR42721">
    <property type="entry name" value="SUGAR HYDROLASE-RELATED"/>
    <property type="match status" value="1"/>
</dbReference>
<comment type="caution">
    <text evidence="4">The sequence shown here is derived from an EMBL/GenBank/DDBJ whole genome shotgun (WGS) entry which is preliminary data.</text>
</comment>
<dbReference type="Gene3D" id="3.20.20.300">
    <property type="entry name" value="Glycoside hydrolase, family 3, N-terminal domain"/>
    <property type="match status" value="1"/>
</dbReference>
<dbReference type="InterPro" id="IPR017853">
    <property type="entry name" value="GH"/>
</dbReference>
<dbReference type="GO" id="GO:0046556">
    <property type="term" value="F:alpha-L-arabinofuranosidase activity"/>
    <property type="evidence" value="ECO:0007669"/>
    <property type="project" value="TreeGrafter"/>
</dbReference>
<dbReference type="EMBL" id="JAHRHJ020000003">
    <property type="protein sequence ID" value="KAH9323705.1"/>
    <property type="molecule type" value="Genomic_DNA"/>
</dbReference>
<dbReference type="Proteomes" id="UP000824469">
    <property type="component" value="Unassembled WGS sequence"/>
</dbReference>
<dbReference type="GO" id="GO:0009505">
    <property type="term" value="C:plant-type cell wall"/>
    <property type="evidence" value="ECO:0007669"/>
    <property type="project" value="TreeGrafter"/>
</dbReference>
<evidence type="ECO:0000256" key="2">
    <source>
        <dbReference type="ARBA" id="ARBA00022801"/>
    </source>
</evidence>
<proteinExistence type="inferred from homology"/>
<gene>
    <name evidence="4" type="ORF">KI387_018344</name>
</gene>
<sequence>ICGVARNEPPYACDGGNSLTRSYAFCNSSKPVGERVKDLISRLSLEEKVGQLSSTADGIHRLGVPKYEWWSEALHGVAETGRGISFNGVVRAATSFPQVILTAASFNIKLWYHIAQATGIEARAIYNAGQASGLTFWAPNINIFRDPRWGRGQETRGEDPLVASRYAVAYVRGLQGDLLSGTIRGIPRVQQPLRASACCKHFTAYDLDSWEGNNRYSFNVLVTKQDLLDTYQPPFKSCVEQGRAGGIMCSYNRVNGVPACADYNLLSNTARYDSGFQGYITSDCDAVSIINTNHHYAPTTEDVVADVVLKA</sequence>
<keyword evidence="2" id="KW-0378">Hydrolase</keyword>
<evidence type="ECO:0000256" key="1">
    <source>
        <dbReference type="ARBA" id="ARBA00005336"/>
    </source>
</evidence>
<dbReference type="OMA" id="ERIMTEH"/>
<dbReference type="GO" id="GO:0045493">
    <property type="term" value="P:xylan catabolic process"/>
    <property type="evidence" value="ECO:0007669"/>
    <property type="project" value="InterPro"/>
</dbReference>
<reference evidence="4 5" key="1">
    <citation type="journal article" date="2021" name="Nat. Plants">
        <title>The Taxus genome provides insights into paclitaxel biosynthesis.</title>
        <authorList>
            <person name="Xiong X."/>
            <person name="Gou J."/>
            <person name="Liao Q."/>
            <person name="Li Y."/>
            <person name="Zhou Q."/>
            <person name="Bi G."/>
            <person name="Li C."/>
            <person name="Du R."/>
            <person name="Wang X."/>
            <person name="Sun T."/>
            <person name="Guo L."/>
            <person name="Liang H."/>
            <person name="Lu P."/>
            <person name="Wu Y."/>
            <person name="Zhang Z."/>
            <person name="Ro D.K."/>
            <person name="Shang Y."/>
            <person name="Huang S."/>
            <person name="Yan J."/>
        </authorList>
    </citation>
    <scope>NUCLEOTIDE SEQUENCE [LARGE SCALE GENOMIC DNA]</scope>
    <source>
        <strain evidence="4">Ta-2019</strain>
    </source>
</reference>
<dbReference type="InterPro" id="IPR044993">
    <property type="entry name" value="BXL"/>
</dbReference>
<dbReference type="InterPro" id="IPR001764">
    <property type="entry name" value="Glyco_hydro_3_N"/>
</dbReference>
<dbReference type="Pfam" id="PF00933">
    <property type="entry name" value="Glyco_hydro_3"/>
    <property type="match status" value="1"/>
</dbReference>
<feature type="non-terminal residue" evidence="4">
    <location>
        <position position="311"/>
    </location>
</feature>
<feature type="domain" description="Glycoside hydrolase family 3 N-terminal" evidence="3">
    <location>
        <begin position="88"/>
        <end position="296"/>
    </location>
</feature>